<comment type="caution">
    <text evidence="2">The sequence shown here is derived from an EMBL/GenBank/DDBJ whole genome shotgun (WGS) entry which is preliminary data.</text>
</comment>
<protein>
    <recommendedName>
        <fullName evidence="4">Glycoside hydrolase</fullName>
    </recommendedName>
</protein>
<reference evidence="2 3" key="1">
    <citation type="journal article" date="2018" name="Sci. Rep.">
        <title>Raphidocelis subcapitata (=Pseudokirchneriella subcapitata) provides an insight into genome evolution and environmental adaptations in the Sphaeropleales.</title>
        <authorList>
            <person name="Suzuki S."/>
            <person name="Yamaguchi H."/>
            <person name="Nakajima N."/>
            <person name="Kawachi M."/>
        </authorList>
    </citation>
    <scope>NUCLEOTIDE SEQUENCE [LARGE SCALE GENOMIC DNA]</scope>
    <source>
        <strain evidence="2 3">NIES-35</strain>
    </source>
</reference>
<accession>A0A2V0NUK5</accession>
<evidence type="ECO:0008006" key="4">
    <source>
        <dbReference type="Google" id="ProtNLM"/>
    </source>
</evidence>
<evidence type="ECO:0000256" key="1">
    <source>
        <dbReference type="SAM" id="SignalP"/>
    </source>
</evidence>
<feature type="chain" id="PRO_5016090437" description="Glycoside hydrolase" evidence="1">
    <location>
        <begin position="22"/>
        <end position="514"/>
    </location>
</feature>
<sequence>MKLRPRLSVALLLLAAGGVISQECPMKAQMPLIKPDFAACYAKLRSSGAAASLGTFEAASMQLESGSDAAAAGALDASDSLGDSVVGHFEADGALSEAELRNSTDQFNTLVGSTQIGVTYTFTSDPSPLEGARRLAAGGARVHKFSLKTWSDEERRHVAPSLAEAARSPDLGYSRIFDLPLSRYVFWAYPVNNDNAYQEFYDLAVHLITKYAGTGKSFYIGHWEGDWSIRNNYKDPIIPSKVDHFVRQLSAMQKAIDAAKAEHAHLIGGPDGVKIWGYAEVNRVLKSMRDPEYKCFINQVVPAIDPPIDFLSYSNWEIEEEFERSADQLGPVLQAALDFINCHVPPKPCVPEPRTFIGEFGYFLRNKNCTALAAPPVVAGTGAGQPTTPEVVASRSMWHLANAVAWGSPMTLFWQLYSNEKGSDPETGAACDRGFWLVDEAGADAPVFTKMQSYFSSAEDYLKDFAATNGRLPDLNAFRRWAVARLAALAGYEGVAPPVVRELDLSAAAVGGGH</sequence>
<dbReference type="InParanoid" id="A0A2V0NUK5"/>
<keyword evidence="3" id="KW-1185">Reference proteome</keyword>
<dbReference type="Proteomes" id="UP000247498">
    <property type="component" value="Unassembled WGS sequence"/>
</dbReference>
<organism evidence="2 3">
    <name type="scientific">Raphidocelis subcapitata</name>
    <dbReference type="NCBI Taxonomy" id="307507"/>
    <lineage>
        <taxon>Eukaryota</taxon>
        <taxon>Viridiplantae</taxon>
        <taxon>Chlorophyta</taxon>
        <taxon>core chlorophytes</taxon>
        <taxon>Chlorophyceae</taxon>
        <taxon>CS clade</taxon>
        <taxon>Sphaeropleales</taxon>
        <taxon>Selenastraceae</taxon>
        <taxon>Raphidocelis</taxon>
    </lineage>
</organism>
<dbReference type="AlphaFoldDB" id="A0A2V0NUK5"/>
<dbReference type="EMBL" id="BDRX01000023">
    <property type="protein sequence ID" value="GBF91324.1"/>
    <property type="molecule type" value="Genomic_DNA"/>
</dbReference>
<gene>
    <name evidence="2" type="ORF">Rsub_03644</name>
</gene>
<dbReference type="OrthoDB" id="524717at2759"/>
<evidence type="ECO:0000313" key="3">
    <source>
        <dbReference type="Proteomes" id="UP000247498"/>
    </source>
</evidence>
<evidence type="ECO:0000313" key="2">
    <source>
        <dbReference type="EMBL" id="GBF91324.1"/>
    </source>
</evidence>
<proteinExistence type="predicted"/>
<keyword evidence="1" id="KW-0732">Signal</keyword>
<feature type="signal peptide" evidence="1">
    <location>
        <begin position="1"/>
        <end position="21"/>
    </location>
</feature>
<name>A0A2V0NUK5_9CHLO</name>